<dbReference type="Proteomes" id="UP001235723">
    <property type="component" value="Unassembled WGS sequence"/>
</dbReference>
<gene>
    <name evidence="3" type="ORF">KJE03_21885</name>
</gene>
<dbReference type="Pfam" id="PF04519">
    <property type="entry name" value="Bactofilin"/>
    <property type="match status" value="1"/>
</dbReference>
<keyword evidence="4" id="KW-1185">Reference proteome</keyword>
<name>A0ABU1C969_9ESCH</name>
<keyword evidence="2" id="KW-0472">Membrane</keyword>
<dbReference type="RefSeq" id="WP_157929131.1">
    <property type="nucleotide sequence ID" value="NZ_JAHCRM010000026.1"/>
</dbReference>
<evidence type="ECO:0000313" key="3">
    <source>
        <dbReference type="EMBL" id="MDQ9296077.1"/>
    </source>
</evidence>
<sequence>MEFFFWLGCLCWFIGICAYAVYAYRQTVIFTVFAILFLTIYWRVNMFSKIKELHKTYRKNQKETIVVDIHSYHNDVADNNLTIASFLNKNSESEDDSFFHDGLSKNTTFIASNMTINGNVVADGIVYILGRVNGNISVIDGTIKIIKNGVVNGNMVARYLISDGHSEGKVIASDIVVLENGHIKGCVIYDSLSIRSGGVIDGKTSLRKKK</sequence>
<dbReference type="InterPro" id="IPR007607">
    <property type="entry name" value="BacA/B"/>
</dbReference>
<proteinExistence type="inferred from homology"/>
<keyword evidence="2" id="KW-0812">Transmembrane</keyword>
<reference evidence="3 4" key="1">
    <citation type="submission" date="2021-05" db="EMBL/GenBank/DDBJ databases">
        <title>Genome sequence of E. marmotae isolates.</title>
        <authorList>
            <person name="Binsker U."/>
            <person name="Hammerl J.A."/>
        </authorList>
    </citation>
    <scope>NUCLEOTIDE SEQUENCE [LARGE SCALE GENOMIC DNA]</scope>
    <source>
        <strain evidence="3 4">21-MO00586</strain>
    </source>
</reference>
<organism evidence="3 4">
    <name type="scientific">Escherichia marmotae</name>
    <dbReference type="NCBI Taxonomy" id="1499973"/>
    <lineage>
        <taxon>Bacteria</taxon>
        <taxon>Pseudomonadati</taxon>
        <taxon>Pseudomonadota</taxon>
        <taxon>Gammaproteobacteria</taxon>
        <taxon>Enterobacterales</taxon>
        <taxon>Enterobacteriaceae</taxon>
        <taxon>Escherichia</taxon>
    </lineage>
</organism>
<dbReference type="EMBL" id="JAHCRT010000026">
    <property type="protein sequence ID" value="MDQ9296077.1"/>
    <property type="molecule type" value="Genomic_DNA"/>
</dbReference>
<keyword evidence="2" id="KW-1133">Transmembrane helix</keyword>
<comment type="caution">
    <text evidence="3">The sequence shown here is derived from an EMBL/GenBank/DDBJ whole genome shotgun (WGS) entry which is preliminary data.</text>
</comment>
<comment type="similarity">
    <text evidence="1">Belongs to the bactofilin family.</text>
</comment>
<dbReference type="PANTHER" id="PTHR35024">
    <property type="entry name" value="HYPOTHETICAL CYTOSOLIC PROTEIN"/>
    <property type="match status" value="1"/>
</dbReference>
<evidence type="ECO:0000256" key="2">
    <source>
        <dbReference type="SAM" id="Phobius"/>
    </source>
</evidence>
<evidence type="ECO:0000256" key="1">
    <source>
        <dbReference type="ARBA" id="ARBA00044755"/>
    </source>
</evidence>
<protein>
    <submittedName>
        <fullName evidence="3">Polymer-forming cytoskeletal protein</fullName>
    </submittedName>
</protein>
<feature type="transmembrane region" description="Helical" evidence="2">
    <location>
        <begin position="28"/>
        <end position="44"/>
    </location>
</feature>
<evidence type="ECO:0000313" key="4">
    <source>
        <dbReference type="Proteomes" id="UP001235723"/>
    </source>
</evidence>
<dbReference type="PANTHER" id="PTHR35024:SF4">
    <property type="entry name" value="POLYMER-FORMING CYTOSKELETAL PROTEIN"/>
    <property type="match status" value="1"/>
</dbReference>
<accession>A0ABU1C969</accession>